<name>A0A0W0FYC5_MONRR</name>
<reference evidence="2 3" key="1">
    <citation type="submission" date="2015-12" db="EMBL/GenBank/DDBJ databases">
        <title>Draft genome sequence of Moniliophthora roreri, the causal agent of frosty pod rot of cacao.</title>
        <authorList>
            <person name="Aime M.C."/>
            <person name="Diaz-Valderrama J.R."/>
            <person name="Kijpornyongpan T."/>
            <person name="Phillips-Mora W."/>
        </authorList>
    </citation>
    <scope>NUCLEOTIDE SEQUENCE [LARGE SCALE GENOMIC DNA]</scope>
    <source>
        <strain evidence="2 3">MCA 2952</strain>
    </source>
</reference>
<evidence type="ECO:0000313" key="3">
    <source>
        <dbReference type="Proteomes" id="UP000054988"/>
    </source>
</evidence>
<dbReference type="PANTHER" id="PTHR37287">
    <property type="entry name" value="INO EIGHTY SUBUNIT 1"/>
    <property type="match status" value="1"/>
</dbReference>
<dbReference type="InterPro" id="IPR038014">
    <property type="entry name" value="Ies1"/>
</dbReference>
<feature type="region of interest" description="Disordered" evidence="1">
    <location>
        <begin position="285"/>
        <end position="304"/>
    </location>
</feature>
<dbReference type="EMBL" id="LATX01001501">
    <property type="protein sequence ID" value="KTB41272.1"/>
    <property type="molecule type" value="Genomic_DNA"/>
</dbReference>
<organism evidence="2 3">
    <name type="scientific">Moniliophthora roreri</name>
    <name type="common">Frosty pod rot fungus</name>
    <name type="synonym">Monilia roreri</name>
    <dbReference type="NCBI Taxonomy" id="221103"/>
    <lineage>
        <taxon>Eukaryota</taxon>
        <taxon>Fungi</taxon>
        <taxon>Dikarya</taxon>
        <taxon>Basidiomycota</taxon>
        <taxon>Agaricomycotina</taxon>
        <taxon>Agaricomycetes</taxon>
        <taxon>Agaricomycetidae</taxon>
        <taxon>Agaricales</taxon>
        <taxon>Marasmiineae</taxon>
        <taxon>Marasmiaceae</taxon>
        <taxon>Moniliophthora</taxon>
    </lineage>
</organism>
<dbReference type="GO" id="GO:0031011">
    <property type="term" value="C:Ino80 complex"/>
    <property type="evidence" value="ECO:0007669"/>
    <property type="project" value="InterPro"/>
</dbReference>
<gene>
    <name evidence="2" type="ORF">WG66_6240</name>
</gene>
<feature type="region of interest" description="Disordered" evidence="1">
    <location>
        <begin position="312"/>
        <end position="393"/>
    </location>
</feature>
<feature type="compositionally biased region" description="Acidic residues" evidence="1">
    <location>
        <begin position="285"/>
        <end position="297"/>
    </location>
</feature>
<evidence type="ECO:0000313" key="2">
    <source>
        <dbReference type="EMBL" id="KTB41272.1"/>
    </source>
</evidence>
<dbReference type="Proteomes" id="UP000054988">
    <property type="component" value="Unassembled WGS sequence"/>
</dbReference>
<dbReference type="AlphaFoldDB" id="A0A0W0FYC5"/>
<comment type="caution">
    <text evidence="2">The sequence shown here is derived from an EMBL/GenBank/DDBJ whole genome shotgun (WGS) entry which is preliminary data.</text>
</comment>
<accession>A0A0W0FYC5</accession>
<proteinExistence type="predicted"/>
<evidence type="ECO:0000256" key="1">
    <source>
        <dbReference type="SAM" id="MobiDB-lite"/>
    </source>
</evidence>
<evidence type="ECO:0008006" key="4">
    <source>
        <dbReference type="Google" id="ProtNLM"/>
    </source>
</evidence>
<sequence length="517" mass="57927">MSPNNPSRQSDGNKGSHLYMASRRQSVKVLKKSDGEPLTRADIQFALLSNIFSDQHQVFTDPNPTLDGRPANSQVSFRDLYVNAIIHSPKSPKALKDKMVIDHIFATDYAMICLLANVGRINTTMSFFPEMKTAIRTYHPVPALQRTAGSLQDAPRHKAILKASMLHSEFVSLNSPSTPSEVLERAIAGVIPPTGITNLLFILSNHSVAIGAKHFSSELEFLDLFTPVEFSSASRARVFLWLCYHYYQAPPSENEDDYDNYSGTENPFCDPQRPGKYPPLETLTSEEAEAENADPEDEKQHGERLVAQRAQIQKNQGANKEKGAGKSSNLADEEESVISVESATSKTPRGAKDSKKSKLSRQVMEERVKSDMDVHSRDEPYILPPPAHSSSHVHHLEPSQLRAVQPPSASKPPVVVGSEHGRMGHTQTHSVRYTPYRPPPPTKSWRPPARLTFDHASDPPRSILQHTWHVINTTDPFEESDDDTVDEHYRQDYMKRLRVMSRLRGKDPTPEPELPRV</sequence>
<protein>
    <recommendedName>
        <fullName evidence="4">Ino eighty subunit 1</fullName>
    </recommendedName>
</protein>
<feature type="compositionally biased region" description="Basic and acidic residues" evidence="1">
    <location>
        <begin position="363"/>
        <end position="380"/>
    </location>
</feature>
<dbReference type="PANTHER" id="PTHR37287:SF1">
    <property type="entry name" value="INO EIGHTY SUBUNIT 1"/>
    <property type="match status" value="1"/>
</dbReference>
<feature type="region of interest" description="Disordered" evidence="1">
    <location>
        <begin position="253"/>
        <end position="280"/>
    </location>
</feature>
<dbReference type="eggNOG" id="ENOG502QVDM">
    <property type="taxonomic scope" value="Eukaryota"/>
</dbReference>